<dbReference type="InterPro" id="IPR058240">
    <property type="entry name" value="rSAM_sf"/>
</dbReference>
<keyword evidence="4" id="KW-0408">Iron</keyword>
<dbReference type="AlphaFoldDB" id="A0A0F8ZH39"/>
<evidence type="ECO:0000313" key="7">
    <source>
        <dbReference type="EMBL" id="KKK59306.1"/>
    </source>
</evidence>
<dbReference type="PANTHER" id="PTHR43409">
    <property type="entry name" value="ANAEROBIC MAGNESIUM-PROTOPORPHYRIN IX MONOMETHYL ESTER CYCLASE-RELATED"/>
    <property type="match status" value="1"/>
</dbReference>
<dbReference type="Pfam" id="PF04055">
    <property type="entry name" value="Radical_SAM"/>
    <property type="match status" value="1"/>
</dbReference>
<dbReference type="EMBL" id="LAZR01063547">
    <property type="protein sequence ID" value="KKK59306.1"/>
    <property type="molecule type" value="Genomic_DNA"/>
</dbReference>
<evidence type="ECO:0000256" key="3">
    <source>
        <dbReference type="ARBA" id="ARBA00022723"/>
    </source>
</evidence>
<organism evidence="7">
    <name type="scientific">marine sediment metagenome</name>
    <dbReference type="NCBI Taxonomy" id="412755"/>
    <lineage>
        <taxon>unclassified sequences</taxon>
        <taxon>metagenomes</taxon>
        <taxon>ecological metagenomes</taxon>
    </lineage>
</organism>
<feature type="non-terminal residue" evidence="7">
    <location>
        <position position="1"/>
    </location>
</feature>
<dbReference type="SFLD" id="SFLDG01082">
    <property type="entry name" value="B12-binding_domain_containing"/>
    <property type="match status" value="1"/>
</dbReference>
<dbReference type="InterPro" id="IPR006638">
    <property type="entry name" value="Elp3/MiaA/NifB-like_rSAM"/>
</dbReference>
<keyword evidence="2" id="KW-0949">S-adenosyl-L-methionine</keyword>
<dbReference type="CDD" id="cd01335">
    <property type="entry name" value="Radical_SAM"/>
    <property type="match status" value="1"/>
</dbReference>
<evidence type="ECO:0000256" key="4">
    <source>
        <dbReference type="ARBA" id="ARBA00023004"/>
    </source>
</evidence>
<sequence>VGVIKTEPTTPRDMARPDRLTYYRDIPRMAKRYRKVMLAMPGCPWNCSYCSSSSGFIRKLFGVVAHRNYYLSRRPIEHVIDEALEIIKYPTKEIEWVDDDVFSGINVETWLVNFVEIWKREINLPLYVSTTSVSVLRASDKVIRTLKQIVNVVGLGIQAIRPESLKLFNRQWDSEEKMKAAYDRLRSFGYSVNLQCIVGLPVIDPIEDALDTIKGMQRIGAGSICSCYPLQIYPSSAIKRYCDGRVKLNSDCSGDTNTGITGINFTESTQRVLRNICKLATLFVKYNISEEWMRALIYIDFNDETSKKLSMARYKECVVDRLKEDGSRIFQEIAETTNVRY</sequence>
<dbReference type="SUPFAM" id="SSF102114">
    <property type="entry name" value="Radical SAM enzymes"/>
    <property type="match status" value="1"/>
</dbReference>
<dbReference type="InterPro" id="IPR007197">
    <property type="entry name" value="rSAM"/>
</dbReference>
<dbReference type="GO" id="GO:0046872">
    <property type="term" value="F:metal ion binding"/>
    <property type="evidence" value="ECO:0007669"/>
    <property type="project" value="UniProtKB-KW"/>
</dbReference>
<name>A0A0F8ZH39_9ZZZZ</name>
<gene>
    <name evidence="7" type="ORF">LCGC14_3035710</name>
</gene>
<reference evidence="7" key="1">
    <citation type="journal article" date="2015" name="Nature">
        <title>Complex archaea that bridge the gap between prokaryotes and eukaryotes.</title>
        <authorList>
            <person name="Spang A."/>
            <person name="Saw J.H."/>
            <person name="Jorgensen S.L."/>
            <person name="Zaremba-Niedzwiedzka K."/>
            <person name="Martijn J."/>
            <person name="Lind A.E."/>
            <person name="van Eijk R."/>
            <person name="Schleper C."/>
            <person name="Guy L."/>
            <person name="Ettema T.J."/>
        </authorList>
    </citation>
    <scope>NUCLEOTIDE SEQUENCE</scope>
</reference>
<dbReference type="SMART" id="SM00729">
    <property type="entry name" value="Elp3"/>
    <property type="match status" value="1"/>
</dbReference>
<proteinExistence type="predicted"/>
<dbReference type="InterPro" id="IPR051198">
    <property type="entry name" value="BchE-like"/>
</dbReference>
<accession>A0A0F8ZH39</accession>
<evidence type="ECO:0000256" key="5">
    <source>
        <dbReference type="ARBA" id="ARBA00023014"/>
    </source>
</evidence>
<comment type="cofactor">
    <cofactor evidence="1">
        <name>[4Fe-4S] cluster</name>
        <dbReference type="ChEBI" id="CHEBI:49883"/>
    </cofactor>
</comment>
<dbReference type="GO" id="GO:0051536">
    <property type="term" value="F:iron-sulfur cluster binding"/>
    <property type="evidence" value="ECO:0007669"/>
    <property type="project" value="UniProtKB-KW"/>
</dbReference>
<evidence type="ECO:0000256" key="2">
    <source>
        <dbReference type="ARBA" id="ARBA00022691"/>
    </source>
</evidence>
<protein>
    <recommendedName>
        <fullName evidence="6">Radical SAM core domain-containing protein</fullName>
    </recommendedName>
</protein>
<feature type="domain" description="Radical SAM core" evidence="6">
    <location>
        <begin position="29"/>
        <end position="264"/>
    </location>
</feature>
<keyword evidence="5" id="KW-0411">Iron-sulfur</keyword>
<dbReference type="GO" id="GO:0003824">
    <property type="term" value="F:catalytic activity"/>
    <property type="evidence" value="ECO:0007669"/>
    <property type="project" value="InterPro"/>
</dbReference>
<evidence type="ECO:0000256" key="1">
    <source>
        <dbReference type="ARBA" id="ARBA00001966"/>
    </source>
</evidence>
<dbReference type="Gene3D" id="3.80.30.20">
    <property type="entry name" value="tm_1862 like domain"/>
    <property type="match status" value="1"/>
</dbReference>
<keyword evidence="3" id="KW-0479">Metal-binding</keyword>
<comment type="caution">
    <text evidence="7">The sequence shown here is derived from an EMBL/GenBank/DDBJ whole genome shotgun (WGS) entry which is preliminary data.</text>
</comment>
<dbReference type="InterPro" id="IPR023404">
    <property type="entry name" value="rSAM_horseshoe"/>
</dbReference>
<evidence type="ECO:0000259" key="6">
    <source>
        <dbReference type="PROSITE" id="PS51918"/>
    </source>
</evidence>
<dbReference type="PROSITE" id="PS51918">
    <property type="entry name" value="RADICAL_SAM"/>
    <property type="match status" value="1"/>
</dbReference>
<dbReference type="SFLD" id="SFLDS00029">
    <property type="entry name" value="Radical_SAM"/>
    <property type="match status" value="1"/>
</dbReference>